<feature type="domain" description="TF-B3" evidence="7">
    <location>
        <begin position="1467"/>
        <end position="1567"/>
    </location>
</feature>
<feature type="compositionally biased region" description="Low complexity" evidence="6">
    <location>
        <begin position="1259"/>
        <end position="1271"/>
    </location>
</feature>
<dbReference type="Gene3D" id="3.40.640.10">
    <property type="entry name" value="Type I PLP-dependent aspartate aminotransferase-like (Major domain)"/>
    <property type="match status" value="1"/>
</dbReference>
<keyword evidence="9" id="KW-1185">Reference proteome</keyword>
<feature type="compositionally biased region" description="Gly residues" evidence="6">
    <location>
        <begin position="26"/>
        <end position="36"/>
    </location>
</feature>
<feature type="domain" description="TF-B3" evidence="7">
    <location>
        <begin position="1117"/>
        <end position="1210"/>
    </location>
</feature>
<sequence length="2097" mass="234322">MHLSLWKPLSHCAAVLLAKNNRRRGGGGGGRGGHGSNGQRDDPASFLRQLRDALDAASEDGSLCPPPDTAGADADAAVSRSRSLARLRAQRDFLRATALAAAAGPFRSLSDLPLLPHAIATFLSMYPDYASTSDVDRLRVDHYSHLDAPGAGRVCLDYCGFGLFDSSWDSSSGSFTLHELNANLSNHALYGGAEPCTVENDIKERILEYLNVPASEYALVFTVSRGSAFRLLAECYPFESNRRLLTMFDHESQSVNWMAQSARAKGAKTRTAWFRWPTLKLCSTELRKEIVGKRKGRRRDAAVGLFVFPAQSRVTGAKYSYQWMALAQQNGWHVMLDAGALGPKDMDSLGLSLFRPDFIITSFYRVFGADPTGFGCLLIKKSVIGSLQGRNGCNASGMVKIVPVFPQYLSDSIDGFDAYDGLEDDSSIHKDEKPASNGQNGSQLPAFSGVYTSAQVRETFESDPGRDSSSDRDGASTIFEETESISMGEIMRSPAFSEDCSSENSFWVDVGQSPLGSEKSGQFKKGKLGSPLPSSWFNGRKNNKRMSPNLTSRISRSPLYDGHVISFDAAVLSVSQDTDCLKEDPEEEIFENGRKNHFRQVSEIQEEPEVEEVACQHGMNGAVDQKESAIRRETEGEFRLLGGRDGNSRLTGGRLFGVDEIDGAVSMGRRVSFSTEANIIADRLNRASDAAEASGYTFRDDDGASDGYDDAQDWGRREPEIICRHIDHVDMMGLNRTTLRLRYLINWLVTSLLQLKLPDSKGGDGISLVHIYGPKIKYERGAAVAFNVKQSDGTFVNAEVVQKIAEKNGISVGIGFLSHIKVDMNQKLSNGALDIPEASFYKNGRRDNKKDIPIKFATNVRGHIAEEVKLEVPNDEDFPSSERIQEPMNSGGFQKPTKCCFVLPTGYNMTNEQNNQVDALVHKIRPQIPLYVTAMDKTSVATGFLAMDKDYALKYISDVNGTIILSLPDGSETWAINLDINIDGRYTLSIGWLNFIHDNRLQEGYAPSTQSPKHGVTEPPPYMVPRFTILNEQQKRKALDRASKLVAAFRLPGLDSDQSGVISCSSSCQILHAFGLMASQDHEYDGGSGHKISSGSCCRRCSHCDEHYYWDHLDNRQKHFFKVMVGDFQQEMTVPEKFANNFRGQISEIVKLEAPDGNMYNVHVSKDQNKLVFRSGWGTFSSAYELKQGDLLVFRYTGDSHLKVLIFGPSGCEKVFFHVVLNSCRFVEQRGIHHEKLPSQEGFVQNQNGGSSHSRKASKMSPSDSPSQRSSVAVADVPSPEDIQDPSNSGDHQTSTESLFILSEGCNLTREQRDVADALAKKIRPEIPLYVTHLKKTNMSDTFLDYSDKHLPNEDQTITLCHPPDYKKQDANFKVSSAGAYIFSPAWSQFILDKKVQEGDAFALEASKIERRLSVTVHPLQGSYLELGTSSPNRVVLPAQYMVTKHTKLTPEQKKKVEEKLQEIQPATPVFLSIKRRCDIRMGFSRNFADEYLPRTPRTIRMRRPELSCSWEVELMIHEVHRLCRGWKQFVDDNALRQGDMCIFQPLDGGSGGEEEVNMNVHILHAFGLMASQDHECNGGSGHKISSGSCCRRCSHCDEHYYWDHLDNRQKHFFKVMVGDFQQEMTAPEKFSNNFRGQISETVKLEAPDGNMYNVDVSKDQNKLVLRSGWETFSSAYELKQGDMLVFRYIGDSHFKVLIFDPSGCEKVFFRVVMNSCHFVGLEQQGIHHEKLPPREGFAQDQTGGSSHSRKASKMSLSDSPSQRSIAEDVPSPEGIRDPSNSSGGHQTSTESRFILAEGCNLTRKQRDSIDTIEKKTRPEIPLYVTHLNKTSMSETFLIICKDYSDKHLPNEDQTITLCHPPDYKKRDANFKVSSAGAYIFSPGWSQLIRETEVQERDAFAFEASKIERRLTLTVHPLQGSYQELGGRASSPNLVVRAQYMATKHTKLTPEQRKKLEEKLQEIQPATPVFLSVKKRCDVSMDVSSITHVTNCFVLVLNLPLITTTTTAARQCFSRDFAVEYLPRTPRTTVRLRRPELSCSWEVELMIHEAYRLCRGWKQFVDDNALRQGDMCIFQLTDGGSGRREEEEEEVAMNVHI</sequence>
<dbReference type="SUPFAM" id="SSF53383">
    <property type="entry name" value="PLP-dependent transferases"/>
    <property type="match status" value="1"/>
</dbReference>
<evidence type="ECO:0000313" key="8">
    <source>
        <dbReference type="EMBL" id="TVU49378.1"/>
    </source>
</evidence>
<keyword evidence="5" id="KW-0539">Nucleus</keyword>
<evidence type="ECO:0000256" key="1">
    <source>
        <dbReference type="ARBA" id="ARBA00004123"/>
    </source>
</evidence>
<proteinExistence type="predicted"/>
<dbReference type="Proteomes" id="UP000324897">
    <property type="component" value="Chromosome 6"/>
</dbReference>
<dbReference type="InterPro" id="IPR003340">
    <property type="entry name" value="B3_DNA-bd"/>
</dbReference>
<evidence type="ECO:0000256" key="3">
    <source>
        <dbReference type="ARBA" id="ARBA00023125"/>
    </source>
</evidence>
<comment type="subcellular location">
    <subcellularLocation>
        <location evidence="1">Nucleus</location>
    </subcellularLocation>
</comment>
<feature type="domain" description="TF-B3" evidence="7">
    <location>
        <begin position="1996"/>
        <end position="2097"/>
    </location>
</feature>
<feature type="domain" description="TF-B3" evidence="7">
    <location>
        <begin position="1610"/>
        <end position="1703"/>
    </location>
</feature>
<dbReference type="Pfam" id="PF02362">
    <property type="entry name" value="B3"/>
    <property type="match status" value="4"/>
</dbReference>
<evidence type="ECO:0000256" key="6">
    <source>
        <dbReference type="SAM" id="MobiDB-lite"/>
    </source>
</evidence>
<feature type="compositionally biased region" description="Polar residues" evidence="6">
    <location>
        <begin position="1242"/>
        <end position="1252"/>
    </location>
</feature>
<keyword evidence="2" id="KW-0805">Transcription regulation</keyword>
<feature type="non-terminal residue" evidence="8">
    <location>
        <position position="1"/>
    </location>
</feature>
<feature type="compositionally biased region" description="Basic and acidic residues" evidence="6">
    <location>
        <begin position="460"/>
        <end position="474"/>
    </location>
</feature>
<dbReference type="InterPro" id="IPR015300">
    <property type="entry name" value="DNA-bd_pseudobarrel_sf"/>
</dbReference>
<dbReference type="OrthoDB" id="10264306at2759"/>
<dbReference type="GO" id="GO:0003677">
    <property type="term" value="F:DNA binding"/>
    <property type="evidence" value="ECO:0007669"/>
    <property type="project" value="UniProtKB-KW"/>
</dbReference>
<evidence type="ECO:0000256" key="2">
    <source>
        <dbReference type="ARBA" id="ARBA00023015"/>
    </source>
</evidence>
<feature type="region of interest" description="Disordered" evidence="6">
    <location>
        <begin position="1734"/>
        <end position="1790"/>
    </location>
</feature>
<name>A0A5J9WMC6_9POAL</name>
<dbReference type="InterPro" id="IPR015421">
    <property type="entry name" value="PyrdxlP-dep_Trfase_major"/>
</dbReference>
<evidence type="ECO:0000256" key="5">
    <source>
        <dbReference type="ARBA" id="ARBA00023242"/>
    </source>
</evidence>
<feature type="region of interest" description="Disordered" evidence="6">
    <location>
        <begin position="517"/>
        <end position="550"/>
    </location>
</feature>
<dbReference type="EMBL" id="RWGY01000002">
    <property type="protein sequence ID" value="TVU49378.1"/>
    <property type="molecule type" value="Genomic_DNA"/>
</dbReference>
<dbReference type="InterPro" id="IPR044837">
    <property type="entry name" value="REM16-like"/>
</dbReference>
<feature type="compositionally biased region" description="Polar residues" evidence="6">
    <location>
        <begin position="1779"/>
        <end position="1790"/>
    </location>
</feature>
<dbReference type="Gramene" id="TVU49378">
    <property type="protein sequence ID" value="TVU49378"/>
    <property type="gene ID" value="EJB05_00686"/>
</dbReference>
<dbReference type="SUPFAM" id="SSF101936">
    <property type="entry name" value="DNA-binding pseudobarrel domain"/>
    <property type="match status" value="7"/>
</dbReference>
<evidence type="ECO:0000256" key="4">
    <source>
        <dbReference type="ARBA" id="ARBA00023163"/>
    </source>
</evidence>
<dbReference type="InterPro" id="IPR015424">
    <property type="entry name" value="PyrdxlP-dep_Trfase"/>
</dbReference>
<gene>
    <name evidence="8" type="ORF">EJB05_00686</name>
</gene>
<feature type="region of interest" description="Disordered" evidence="6">
    <location>
        <begin position="57"/>
        <end position="76"/>
    </location>
</feature>
<keyword evidence="3" id="KW-0238">DNA-binding</keyword>
<organism evidence="8 9">
    <name type="scientific">Eragrostis curvula</name>
    <name type="common">weeping love grass</name>
    <dbReference type="NCBI Taxonomy" id="38414"/>
    <lineage>
        <taxon>Eukaryota</taxon>
        <taxon>Viridiplantae</taxon>
        <taxon>Streptophyta</taxon>
        <taxon>Embryophyta</taxon>
        <taxon>Tracheophyta</taxon>
        <taxon>Spermatophyta</taxon>
        <taxon>Magnoliopsida</taxon>
        <taxon>Liliopsida</taxon>
        <taxon>Poales</taxon>
        <taxon>Poaceae</taxon>
        <taxon>PACMAD clade</taxon>
        <taxon>Chloridoideae</taxon>
        <taxon>Eragrostideae</taxon>
        <taxon>Eragrostidinae</taxon>
        <taxon>Eragrostis</taxon>
    </lineage>
</organism>
<dbReference type="PANTHER" id="PTHR31391:SF140">
    <property type="entry name" value="B3 DOMAIN-CONTAINING PROTEIN OS12G0591400"/>
    <property type="match status" value="1"/>
</dbReference>
<dbReference type="Gene3D" id="2.40.330.10">
    <property type="entry name" value="DNA-binding pseudobarrel domain"/>
    <property type="match status" value="7"/>
</dbReference>
<evidence type="ECO:0000313" key="9">
    <source>
        <dbReference type="Proteomes" id="UP000324897"/>
    </source>
</evidence>
<keyword evidence="4" id="KW-0804">Transcription</keyword>
<dbReference type="CDD" id="cd10017">
    <property type="entry name" value="B3_DNA"/>
    <property type="match status" value="4"/>
</dbReference>
<feature type="region of interest" description="Disordered" evidence="6">
    <location>
        <begin position="1237"/>
        <end position="1296"/>
    </location>
</feature>
<feature type="region of interest" description="Disordered" evidence="6">
    <location>
        <begin position="424"/>
        <end position="444"/>
    </location>
</feature>
<feature type="compositionally biased region" description="Polar residues" evidence="6">
    <location>
        <begin position="1285"/>
        <end position="1296"/>
    </location>
</feature>
<dbReference type="PANTHER" id="PTHR31391">
    <property type="entry name" value="B3 DOMAIN-CONTAINING PROTEIN OS11G0197600-RELATED"/>
    <property type="match status" value="1"/>
</dbReference>
<dbReference type="PROSITE" id="PS50863">
    <property type="entry name" value="B3"/>
    <property type="match status" value="4"/>
</dbReference>
<protein>
    <recommendedName>
        <fullName evidence="7">TF-B3 domain-containing protein</fullName>
    </recommendedName>
</protein>
<feature type="region of interest" description="Disordered" evidence="6">
    <location>
        <begin position="460"/>
        <end position="481"/>
    </location>
</feature>
<evidence type="ECO:0000259" key="7">
    <source>
        <dbReference type="PROSITE" id="PS50863"/>
    </source>
</evidence>
<accession>A0A5J9WMC6</accession>
<reference evidence="8 9" key="1">
    <citation type="journal article" date="2019" name="Sci. Rep.">
        <title>A high-quality genome of Eragrostis curvula grass provides insights into Poaceae evolution and supports new strategies to enhance forage quality.</title>
        <authorList>
            <person name="Carballo J."/>
            <person name="Santos B.A.C.M."/>
            <person name="Zappacosta D."/>
            <person name="Garbus I."/>
            <person name="Selva J.P."/>
            <person name="Gallo C.A."/>
            <person name="Diaz A."/>
            <person name="Albertini E."/>
            <person name="Caccamo M."/>
            <person name="Echenique V."/>
        </authorList>
    </citation>
    <scope>NUCLEOTIDE SEQUENCE [LARGE SCALE GENOMIC DNA]</scope>
    <source>
        <strain evidence="9">cv. Victoria</strain>
        <tissue evidence="8">Leaf</tissue>
    </source>
</reference>
<feature type="compositionally biased region" description="Polar residues" evidence="6">
    <location>
        <begin position="1755"/>
        <end position="1765"/>
    </location>
</feature>
<dbReference type="GO" id="GO:0005634">
    <property type="term" value="C:nucleus"/>
    <property type="evidence" value="ECO:0007669"/>
    <property type="project" value="UniProtKB-SubCell"/>
</dbReference>
<feature type="region of interest" description="Disordered" evidence="6">
    <location>
        <begin position="21"/>
        <end position="43"/>
    </location>
</feature>
<dbReference type="SMART" id="SM01019">
    <property type="entry name" value="B3"/>
    <property type="match status" value="7"/>
</dbReference>
<comment type="caution">
    <text evidence="8">The sequence shown here is derived from an EMBL/GenBank/DDBJ whole genome shotgun (WGS) entry which is preliminary data.</text>
</comment>